<evidence type="ECO:0000256" key="3">
    <source>
        <dbReference type="ARBA" id="ARBA00022606"/>
    </source>
</evidence>
<evidence type="ECO:0000256" key="8">
    <source>
        <dbReference type="ARBA" id="ARBA00023136"/>
    </source>
</evidence>
<name>A0A3B3SBE0_9TELE</name>
<evidence type="ECO:0000256" key="6">
    <source>
        <dbReference type="ARBA" id="ARBA00022989"/>
    </source>
</evidence>
<keyword evidence="5" id="KW-0552">Olfaction</keyword>
<feature type="transmembrane region" description="Helical" evidence="13">
    <location>
        <begin position="31"/>
        <end position="56"/>
    </location>
</feature>
<dbReference type="FunFam" id="1.20.1070.10:FF:000024">
    <property type="entry name" value="Olfactory receptor"/>
    <property type="match status" value="1"/>
</dbReference>
<sequence length="334" mass="37743">MNSSLVSYNGTGASDSGFYIIAFQTLQNKNYLILALSFIFFITLMGNLVLLAFVYLNPSLHNPKYVAVCNLAVVDISISSVIIPQMVPVFVLNLNYVSFELCFSQMFFLHFFADMESFSLAVLAYDRLVAICLPLRYPVINTIQRMCLILAGVWFLVFLLEIYPVSLASRLSYCASRVIRSCCCEHGPVYILACGDTSYNKRLATAKTMVVLLCPLTFIIITYLIVIITVLKIASVEQCWKAFNTCFTHLLLVLTYYLPVILAYLLGNVRLMLTPDLLTAILTVTATLPPMLNPIIYSLKTEELRVIIMKVLGWKKIIYIKIKMSVMAKQIYKK</sequence>
<keyword evidence="6 13" id="KW-1133">Transmembrane helix</keyword>
<feature type="transmembrane region" description="Helical" evidence="13">
    <location>
        <begin position="209"/>
        <end position="234"/>
    </location>
</feature>
<dbReference type="GO" id="GO:0004930">
    <property type="term" value="F:G protein-coupled receptor activity"/>
    <property type="evidence" value="ECO:0007669"/>
    <property type="project" value="UniProtKB-KW"/>
</dbReference>
<evidence type="ECO:0000256" key="1">
    <source>
        <dbReference type="ARBA" id="ARBA00004651"/>
    </source>
</evidence>
<organism evidence="15 16">
    <name type="scientific">Paramormyrops kingsleyae</name>
    <dbReference type="NCBI Taxonomy" id="1676925"/>
    <lineage>
        <taxon>Eukaryota</taxon>
        <taxon>Metazoa</taxon>
        <taxon>Chordata</taxon>
        <taxon>Craniata</taxon>
        <taxon>Vertebrata</taxon>
        <taxon>Euteleostomi</taxon>
        <taxon>Actinopterygii</taxon>
        <taxon>Neopterygii</taxon>
        <taxon>Teleostei</taxon>
        <taxon>Osteoglossocephala</taxon>
        <taxon>Osteoglossomorpha</taxon>
        <taxon>Osteoglossiformes</taxon>
        <taxon>Mormyridae</taxon>
        <taxon>Paramormyrops</taxon>
    </lineage>
</organism>
<keyword evidence="7" id="KW-0297">G-protein coupled receptor</keyword>
<feature type="transmembrane region" description="Helical" evidence="13">
    <location>
        <begin position="146"/>
        <end position="163"/>
    </location>
</feature>
<feature type="transmembrane region" description="Helical" evidence="13">
    <location>
        <begin position="68"/>
        <end position="87"/>
    </location>
</feature>
<proteinExistence type="predicted"/>
<dbReference type="PROSITE" id="PS50262">
    <property type="entry name" value="G_PROTEIN_RECEP_F1_2"/>
    <property type="match status" value="1"/>
</dbReference>
<dbReference type="InterPro" id="IPR052921">
    <property type="entry name" value="GPCR1_Superfamily_Member"/>
</dbReference>
<protein>
    <submittedName>
        <fullName evidence="15">Odorant receptor, family 40, subfamily A, member 1</fullName>
    </submittedName>
</protein>
<dbReference type="PRINTS" id="PR00237">
    <property type="entry name" value="GPCRRHODOPSN"/>
</dbReference>
<evidence type="ECO:0000256" key="11">
    <source>
        <dbReference type="ARBA" id="ARBA00023180"/>
    </source>
</evidence>
<evidence type="ECO:0000256" key="10">
    <source>
        <dbReference type="ARBA" id="ARBA00023170"/>
    </source>
</evidence>
<evidence type="ECO:0000256" key="7">
    <source>
        <dbReference type="ARBA" id="ARBA00023040"/>
    </source>
</evidence>
<accession>A0A3B3SBE0</accession>
<dbReference type="PANTHER" id="PTHR26451:SF869">
    <property type="entry name" value="OLFACTORY RECEPTOR 530-RELATED"/>
    <property type="match status" value="1"/>
</dbReference>
<dbReference type="InterPro" id="IPR017452">
    <property type="entry name" value="GPCR_Rhodpsn_7TM"/>
</dbReference>
<evidence type="ECO:0000313" key="15">
    <source>
        <dbReference type="Ensembl" id="ENSPKIP00000028059.1"/>
    </source>
</evidence>
<dbReference type="Ensembl" id="ENSPKIT00000008835.1">
    <property type="protein sequence ID" value="ENSPKIP00000028059.1"/>
    <property type="gene ID" value="ENSPKIG00000009853.1"/>
</dbReference>
<dbReference type="Proteomes" id="UP000261540">
    <property type="component" value="Unplaced"/>
</dbReference>
<dbReference type="GO" id="GO:0005886">
    <property type="term" value="C:plasma membrane"/>
    <property type="evidence" value="ECO:0007669"/>
    <property type="project" value="UniProtKB-SubCell"/>
</dbReference>
<evidence type="ECO:0000256" key="12">
    <source>
        <dbReference type="ARBA" id="ARBA00023224"/>
    </source>
</evidence>
<feature type="domain" description="G-protein coupled receptors family 1 profile" evidence="14">
    <location>
        <begin position="46"/>
        <end position="297"/>
    </location>
</feature>
<dbReference type="GO" id="GO:0005549">
    <property type="term" value="F:odorant binding"/>
    <property type="evidence" value="ECO:0007669"/>
    <property type="project" value="TreeGrafter"/>
</dbReference>
<keyword evidence="2" id="KW-1003">Cell membrane</keyword>
<evidence type="ECO:0000259" key="14">
    <source>
        <dbReference type="PROSITE" id="PS50262"/>
    </source>
</evidence>
<evidence type="ECO:0000256" key="4">
    <source>
        <dbReference type="ARBA" id="ARBA00022692"/>
    </source>
</evidence>
<evidence type="ECO:0000256" key="13">
    <source>
        <dbReference type="SAM" id="Phobius"/>
    </source>
</evidence>
<dbReference type="InterPro" id="IPR000276">
    <property type="entry name" value="GPCR_Rhodpsn"/>
</dbReference>
<evidence type="ECO:0000313" key="16">
    <source>
        <dbReference type="Proteomes" id="UP000261540"/>
    </source>
</evidence>
<dbReference type="PRINTS" id="PR00245">
    <property type="entry name" value="OLFACTORYR"/>
</dbReference>
<dbReference type="PANTHER" id="PTHR26451">
    <property type="entry name" value="G_PROTEIN_RECEP_F1_2 DOMAIN-CONTAINING PROTEIN"/>
    <property type="match status" value="1"/>
</dbReference>
<keyword evidence="8 13" id="KW-0472">Membrane</keyword>
<feature type="transmembrane region" description="Helical" evidence="13">
    <location>
        <begin position="278"/>
        <end position="299"/>
    </location>
</feature>
<evidence type="ECO:0000256" key="5">
    <source>
        <dbReference type="ARBA" id="ARBA00022725"/>
    </source>
</evidence>
<keyword evidence="9" id="KW-1015">Disulfide bond</keyword>
<feature type="transmembrane region" description="Helical" evidence="13">
    <location>
        <begin position="246"/>
        <end position="266"/>
    </location>
</feature>
<dbReference type="InterPro" id="IPR000725">
    <property type="entry name" value="Olfact_rcpt"/>
</dbReference>
<evidence type="ECO:0000256" key="9">
    <source>
        <dbReference type="ARBA" id="ARBA00023157"/>
    </source>
</evidence>
<reference evidence="15" key="2">
    <citation type="submission" date="2025-09" db="UniProtKB">
        <authorList>
            <consortium name="Ensembl"/>
        </authorList>
    </citation>
    <scope>IDENTIFICATION</scope>
</reference>
<dbReference type="STRING" id="1676925.ENSPKIP00000028059"/>
<dbReference type="SUPFAM" id="SSF81321">
    <property type="entry name" value="Family A G protein-coupled receptor-like"/>
    <property type="match status" value="1"/>
</dbReference>
<dbReference type="Pfam" id="PF13853">
    <property type="entry name" value="7tm_4"/>
    <property type="match status" value="1"/>
</dbReference>
<dbReference type="GeneTree" id="ENSGT00950000182847"/>
<keyword evidence="16" id="KW-1185">Reference proteome</keyword>
<evidence type="ECO:0000256" key="2">
    <source>
        <dbReference type="ARBA" id="ARBA00022475"/>
    </source>
</evidence>
<feature type="transmembrane region" description="Helical" evidence="13">
    <location>
        <begin position="107"/>
        <end position="125"/>
    </location>
</feature>
<comment type="subcellular location">
    <subcellularLocation>
        <location evidence="1">Cell membrane</location>
        <topology evidence="1">Multi-pass membrane protein</topology>
    </subcellularLocation>
</comment>
<reference evidence="15" key="1">
    <citation type="submission" date="2025-08" db="UniProtKB">
        <authorList>
            <consortium name="Ensembl"/>
        </authorList>
    </citation>
    <scope>IDENTIFICATION</scope>
</reference>
<keyword evidence="4 13" id="KW-0812">Transmembrane</keyword>
<keyword evidence="10" id="KW-0675">Receptor</keyword>
<keyword evidence="11" id="KW-0325">Glycoprotein</keyword>
<keyword evidence="3" id="KW-0716">Sensory transduction</keyword>
<dbReference type="AlphaFoldDB" id="A0A3B3SBE0"/>
<dbReference type="Gene3D" id="1.20.1070.10">
    <property type="entry name" value="Rhodopsin 7-helix transmembrane proteins"/>
    <property type="match status" value="1"/>
</dbReference>
<keyword evidence="12" id="KW-0807">Transducer</keyword>
<dbReference type="GO" id="GO:0004984">
    <property type="term" value="F:olfactory receptor activity"/>
    <property type="evidence" value="ECO:0007669"/>
    <property type="project" value="InterPro"/>
</dbReference>